<dbReference type="STRING" id="55758.MBFIL_14860"/>
<evidence type="ECO:0000256" key="4">
    <source>
        <dbReference type="ARBA" id="ARBA00022517"/>
    </source>
</evidence>
<dbReference type="InterPro" id="IPR007264">
    <property type="entry name" value="H/ACA_rnp_Nop10"/>
</dbReference>
<evidence type="ECO:0000313" key="8">
    <source>
        <dbReference type="EMBL" id="KZX11402.1"/>
    </source>
</evidence>
<accession>A0A166A0A4</accession>
<dbReference type="InterPro" id="IPR023532">
    <property type="entry name" value="Nop10_arc-typ"/>
</dbReference>
<dbReference type="GO" id="GO:0030515">
    <property type="term" value="F:snoRNA binding"/>
    <property type="evidence" value="ECO:0007669"/>
    <property type="project" value="InterPro"/>
</dbReference>
<evidence type="ECO:0000256" key="2">
    <source>
        <dbReference type="ARBA" id="ARBA00009462"/>
    </source>
</evidence>
<dbReference type="NCBIfam" id="NF009623">
    <property type="entry name" value="PRK13130.1"/>
    <property type="match status" value="1"/>
</dbReference>
<evidence type="ECO:0000256" key="6">
    <source>
        <dbReference type="ARBA" id="ARBA00023274"/>
    </source>
</evidence>
<comment type="similarity">
    <text evidence="2 7">Belongs to the NOP10 family.</text>
</comment>
<dbReference type="AlphaFoldDB" id="A0A166A0A4"/>
<dbReference type="HAMAP" id="MF_00803">
    <property type="entry name" value="Nop10"/>
    <property type="match status" value="1"/>
</dbReference>
<comment type="function">
    <text evidence="1 7">Involved in ribosome biogenesis; more specifically in 18S rRNA pseudouridylation and in cleavage of pre-rRNA.</text>
</comment>
<keyword evidence="6 7" id="KW-0687">Ribonucleoprotein</keyword>
<reference evidence="8 9" key="1">
    <citation type="submission" date="2016-04" db="EMBL/GenBank/DDBJ databases">
        <title>Genome sequence of Methanobrevibacter filiformis DSM 11501.</title>
        <authorList>
            <person name="Poehlein A."/>
            <person name="Seedorf H."/>
            <person name="Daniel R."/>
        </authorList>
    </citation>
    <scope>NUCLEOTIDE SEQUENCE [LARGE SCALE GENOMIC DNA]</scope>
    <source>
        <strain evidence="8 9">DSM 11501</strain>
    </source>
</reference>
<keyword evidence="9" id="KW-1185">Reference proteome</keyword>
<dbReference type="GO" id="GO:1990904">
    <property type="term" value="C:ribonucleoprotein complex"/>
    <property type="evidence" value="ECO:0007669"/>
    <property type="project" value="UniProtKB-KW"/>
</dbReference>
<evidence type="ECO:0000256" key="1">
    <source>
        <dbReference type="ARBA" id="ARBA00002325"/>
    </source>
</evidence>
<evidence type="ECO:0000313" key="9">
    <source>
        <dbReference type="Proteomes" id="UP000077066"/>
    </source>
</evidence>
<organism evidence="8 9">
    <name type="scientific">Methanobrevibacter filiformis</name>
    <dbReference type="NCBI Taxonomy" id="55758"/>
    <lineage>
        <taxon>Archaea</taxon>
        <taxon>Methanobacteriati</taxon>
        <taxon>Methanobacteriota</taxon>
        <taxon>Methanomada group</taxon>
        <taxon>Methanobacteria</taxon>
        <taxon>Methanobacteriales</taxon>
        <taxon>Methanobacteriaceae</taxon>
        <taxon>Methanobrevibacter</taxon>
    </lineage>
</organism>
<name>A0A166A0A4_9EURY</name>
<dbReference type="GO" id="GO:0001522">
    <property type="term" value="P:pseudouridine synthesis"/>
    <property type="evidence" value="ECO:0007669"/>
    <property type="project" value="InterPro"/>
</dbReference>
<comment type="caution">
    <text evidence="8">The sequence shown here is derived from an EMBL/GenBank/DDBJ whole genome shotgun (WGS) entry which is preliminary data.</text>
</comment>
<evidence type="ECO:0000256" key="5">
    <source>
        <dbReference type="ARBA" id="ARBA00022552"/>
    </source>
</evidence>
<dbReference type="Proteomes" id="UP000077066">
    <property type="component" value="Unassembled WGS sequence"/>
</dbReference>
<dbReference type="EMBL" id="LWMT01000251">
    <property type="protein sequence ID" value="KZX11402.1"/>
    <property type="molecule type" value="Genomic_DNA"/>
</dbReference>
<evidence type="ECO:0000256" key="7">
    <source>
        <dbReference type="HAMAP-Rule" id="MF_00803"/>
    </source>
</evidence>
<keyword evidence="5 7" id="KW-0698">rRNA processing</keyword>
<dbReference type="Pfam" id="PF04135">
    <property type="entry name" value="Nop10p"/>
    <property type="match status" value="1"/>
</dbReference>
<sequence>MKMKLRKCKTCDIYTIKDKCPNCEGELNVVYPPRYSLEDRYGRYRRILLRDTLDF</sequence>
<dbReference type="PATRIC" id="fig|55758.3.peg.1676"/>
<dbReference type="RefSeq" id="WP_066973222.1">
    <property type="nucleotide sequence ID" value="NZ_LWMT01000251.1"/>
</dbReference>
<protein>
    <recommendedName>
        <fullName evidence="3 7">Ribosome biogenesis protein Nop10</fullName>
    </recommendedName>
</protein>
<keyword evidence="4 7" id="KW-0690">Ribosome biogenesis</keyword>
<gene>
    <name evidence="7" type="primary">nop10</name>
    <name evidence="8" type="ORF">MBFIL_14860</name>
</gene>
<dbReference type="Gene3D" id="2.20.28.40">
    <property type="entry name" value="H/ACA ribonucleoprotein complex, subunit Nop10"/>
    <property type="match status" value="1"/>
</dbReference>
<dbReference type="GO" id="GO:0006364">
    <property type="term" value="P:rRNA processing"/>
    <property type="evidence" value="ECO:0007669"/>
    <property type="project" value="UniProtKB-UniRule"/>
</dbReference>
<dbReference type="SUPFAM" id="SSF144210">
    <property type="entry name" value="Nop10-like SnoRNP"/>
    <property type="match status" value="1"/>
</dbReference>
<proteinExistence type="inferred from homology"/>
<dbReference type="OrthoDB" id="7259at2157"/>
<dbReference type="InterPro" id="IPR036756">
    <property type="entry name" value="H/ACA_rnp_Nop10_sf"/>
</dbReference>
<evidence type="ECO:0000256" key="3">
    <source>
        <dbReference type="ARBA" id="ARBA00018821"/>
    </source>
</evidence>